<evidence type="ECO:0000259" key="4">
    <source>
        <dbReference type="PROSITE" id="PS50043"/>
    </source>
</evidence>
<accession>A0A7I7SKB7</accession>
<keyword evidence="3" id="KW-0804">Transcription</keyword>
<dbReference type="InterPro" id="IPR036388">
    <property type="entry name" value="WH-like_DNA-bd_sf"/>
</dbReference>
<dbReference type="InterPro" id="IPR016032">
    <property type="entry name" value="Sig_transdc_resp-reg_C-effctor"/>
</dbReference>
<gene>
    <name evidence="5" type="ORF">MSAR_05600</name>
</gene>
<dbReference type="PANTHER" id="PTHR44688:SF16">
    <property type="entry name" value="DNA-BINDING TRANSCRIPTIONAL ACTIVATOR DEVR_DOSR"/>
    <property type="match status" value="1"/>
</dbReference>
<dbReference type="PROSITE" id="PS00622">
    <property type="entry name" value="HTH_LUXR_1"/>
    <property type="match status" value="1"/>
</dbReference>
<evidence type="ECO:0000313" key="5">
    <source>
        <dbReference type="EMBL" id="BBY57424.1"/>
    </source>
</evidence>
<keyword evidence="2" id="KW-0238">DNA-binding</keyword>
<evidence type="ECO:0000256" key="3">
    <source>
        <dbReference type="ARBA" id="ARBA00023163"/>
    </source>
</evidence>
<evidence type="ECO:0000313" key="6">
    <source>
        <dbReference type="Proteomes" id="UP000466445"/>
    </source>
</evidence>
<dbReference type="PRINTS" id="PR00038">
    <property type="entry name" value="HTHLUXR"/>
</dbReference>
<sequence>MAGLVPGGSGHVEYLVNDAGRSIRRSVSASTYRLRDYERVLAVKAWVAVEAEALHDAARFGDRQLGHRLQSLAVCVDGPLPRLYARHATALGDSDGDALDAVSIDFEQAGLLLSAADAAAQAAGCHEQRGARRREIESVTRAMRLASLCEGASSPAIRGASRPLPVTARELEVAELVAAGSSNREIAEQLSVSVRTVEGHVYRARLKLGVSERDGLAAIIREGGPRPYGT</sequence>
<dbReference type="SMART" id="SM00421">
    <property type="entry name" value="HTH_LUXR"/>
    <property type="match status" value="1"/>
</dbReference>
<dbReference type="CDD" id="cd06170">
    <property type="entry name" value="LuxR_C_like"/>
    <property type="match status" value="1"/>
</dbReference>
<protein>
    <recommendedName>
        <fullName evidence="4">HTH luxR-type domain-containing protein</fullName>
    </recommendedName>
</protein>
<dbReference type="GO" id="GO:0006355">
    <property type="term" value="P:regulation of DNA-templated transcription"/>
    <property type="evidence" value="ECO:0007669"/>
    <property type="project" value="InterPro"/>
</dbReference>
<dbReference type="InterPro" id="IPR000792">
    <property type="entry name" value="Tscrpt_reg_LuxR_C"/>
</dbReference>
<dbReference type="Proteomes" id="UP000466445">
    <property type="component" value="Chromosome"/>
</dbReference>
<dbReference type="KEGG" id="msar:MSAR_05600"/>
<dbReference type="SUPFAM" id="SSF46894">
    <property type="entry name" value="C-terminal effector domain of the bipartite response regulators"/>
    <property type="match status" value="1"/>
</dbReference>
<dbReference type="PROSITE" id="PS50043">
    <property type="entry name" value="HTH_LUXR_2"/>
    <property type="match status" value="1"/>
</dbReference>
<dbReference type="RefSeq" id="WP_322789296.1">
    <property type="nucleotide sequence ID" value="NZ_AP022595.1"/>
</dbReference>
<keyword evidence="6" id="KW-1185">Reference proteome</keyword>
<keyword evidence="1" id="KW-0805">Transcription regulation</keyword>
<feature type="domain" description="HTH luxR-type" evidence="4">
    <location>
        <begin position="159"/>
        <end position="224"/>
    </location>
</feature>
<dbReference type="Pfam" id="PF00196">
    <property type="entry name" value="GerE"/>
    <property type="match status" value="1"/>
</dbReference>
<evidence type="ECO:0000256" key="1">
    <source>
        <dbReference type="ARBA" id="ARBA00023015"/>
    </source>
</evidence>
<dbReference type="PANTHER" id="PTHR44688">
    <property type="entry name" value="DNA-BINDING TRANSCRIPTIONAL ACTIVATOR DEVR_DOSR"/>
    <property type="match status" value="1"/>
</dbReference>
<dbReference type="AlphaFoldDB" id="A0A7I7SKB7"/>
<reference evidence="5 6" key="1">
    <citation type="journal article" date="2019" name="Emerg. Microbes Infect.">
        <title>Comprehensive subspecies identification of 175 nontuberculous mycobacteria species based on 7547 genomic profiles.</title>
        <authorList>
            <person name="Matsumoto Y."/>
            <person name="Kinjo T."/>
            <person name="Motooka D."/>
            <person name="Nabeya D."/>
            <person name="Jung N."/>
            <person name="Uechi K."/>
            <person name="Horii T."/>
            <person name="Iida T."/>
            <person name="Fujita J."/>
            <person name="Nakamura S."/>
        </authorList>
    </citation>
    <scope>NUCLEOTIDE SEQUENCE [LARGE SCALE GENOMIC DNA]</scope>
    <source>
        <strain evidence="5 6">JCM 30395</strain>
    </source>
</reference>
<organism evidence="5 6">
    <name type="scientific">Mycolicibacterium sarraceniae</name>
    <dbReference type="NCBI Taxonomy" id="1534348"/>
    <lineage>
        <taxon>Bacteria</taxon>
        <taxon>Bacillati</taxon>
        <taxon>Actinomycetota</taxon>
        <taxon>Actinomycetes</taxon>
        <taxon>Mycobacteriales</taxon>
        <taxon>Mycobacteriaceae</taxon>
        <taxon>Mycolicibacterium</taxon>
    </lineage>
</organism>
<name>A0A7I7SKB7_9MYCO</name>
<proteinExistence type="predicted"/>
<evidence type="ECO:0000256" key="2">
    <source>
        <dbReference type="ARBA" id="ARBA00023125"/>
    </source>
</evidence>
<dbReference type="EMBL" id="AP022595">
    <property type="protein sequence ID" value="BBY57424.1"/>
    <property type="molecule type" value="Genomic_DNA"/>
</dbReference>
<dbReference type="GO" id="GO:0003677">
    <property type="term" value="F:DNA binding"/>
    <property type="evidence" value="ECO:0007669"/>
    <property type="project" value="UniProtKB-KW"/>
</dbReference>
<dbReference type="Gene3D" id="1.10.10.10">
    <property type="entry name" value="Winged helix-like DNA-binding domain superfamily/Winged helix DNA-binding domain"/>
    <property type="match status" value="1"/>
</dbReference>